<dbReference type="Proteomes" id="UP000270697">
    <property type="component" value="Unassembled WGS sequence"/>
</dbReference>
<organism evidence="3 4">
    <name type="scientific">Saccharopolyspora antimicrobica</name>
    <dbReference type="NCBI Taxonomy" id="455193"/>
    <lineage>
        <taxon>Bacteria</taxon>
        <taxon>Bacillati</taxon>
        <taxon>Actinomycetota</taxon>
        <taxon>Actinomycetes</taxon>
        <taxon>Pseudonocardiales</taxon>
        <taxon>Pseudonocardiaceae</taxon>
        <taxon>Saccharopolyspora</taxon>
    </lineage>
</organism>
<feature type="transmembrane region" description="Helical" evidence="1">
    <location>
        <begin position="40"/>
        <end position="61"/>
    </location>
</feature>
<reference evidence="3 4" key="1">
    <citation type="submission" date="2016-10" db="EMBL/GenBank/DDBJ databases">
        <authorList>
            <person name="de Groot N.N."/>
        </authorList>
    </citation>
    <scope>NUCLEOTIDE SEQUENCE [LARGE SCALE GENOMIC DNA]</scope>
    <source>
        <strain evidence="3 4">CPCC 201259</strain>
    </source>
</reference>
<dbReference type="Proteomes" id="UP000199398">
    <property type="component" value="Unassembled WGS sequence"/>
</dbReference>
<dbReference type="EMBL" id="RBXX01000002">
    <property type="protein sequence ID" value="RKT83630.1"/>
    <property type="molecule type" value="Genomic_DNA"/>
</dbReference>
<keyword evidence="5" id="KW-1185">Reference proteome</keyword>
<evidence type="ECO:0000256" key="1">
    <source>
        <dbReference type="SAM" id="Phobius"/>
    </source>
</evidence>
<reference evidence="2 5" key="2">
    <citation type="submission" date="2018-10" db="EMBL/GenBank/DDBJ databases">
        <title>Sequencing the genomes of 1000 actinobacteria strains.</title>
        <authorList>
            <person name="Klenk H.-P."/>
        </authorList>
    </citation>
    <scope>NUCLEOTIDE SEQUENCE [LARGE SCALE GENOMIC DNA]</scope>
    <source>
        <strain evidence="2 5">DSM 45119</strain>
    </source>
</reference>
<keyword evidence="1" id="KW-1133">Transmembrane helix</keyword>
<keyword evidence="1" id="KW-0812">Transmembrane</keyword>
<evidence type="ECO:0000313" key="4">
    <source>
        <dbReference type="Proteomes" id="UP000199398"/>
    </source>
</evidence>
<proteinExistence type="predicted"/>
<dbReference type="AlphaFoldDB" id="A0A1I5F147"/>
<sequence>MCNPTPPTGGNSNDEPGGWAVALINMIGRCLDCSKRLRRLLILLSYLTVLLALAWIVMTVFRTTHFL</sequence>
<name>A0A1I5F147_9PSEU</name>
<protein>
    <submittedName>
        <fullName evidence="3">Uncharacterized protein</fullName>
    </submittedName>
</protein>
<accession>A0A1I5F147</accession>
<dbReference type="EMBL" id="FOUP01000010">
    <property type="protein sequence ID" value="SFO17403.1"/>
    <property type="molecule type" value="Genomic_DNA"/>
</dbReference>
<evidence type="ECO:0000313" key="2">
    <source>
        <dbReference type="EMBL" id="RKT83630.1"/>
    </source>
</evidence>
<keyword evidence="1" id="KW-0472">Membrane</keyword>
<gene>
    <name evidence="2" type="ORF">ATL45_1924</name>
    <name evidence="3" type="ORF">SAMN05421805_110130</name>
</gene>
<evidence type="ECO:0000313" key="5">
    <source>
        <dbReference type="Proteomes" id="UP000270697"/>
    </source>
</evidence>
<evidence type="ECO:0000313" key="3">
    <source>
        <dbReference type="EMBL" id="SFO17403.1"/>
    </source>
</evidence>